<proteinExistence type="predicted"/>
<evidence type="ECO:0000256" key="1">
    <source>
        <dbReference type="SAM" id="SignalP"/>
    </source>
</evidence>
<sequence length="223" mass="25027">MKLVVILTLLLLTAYAAPTAKEREVQKDETWRHKLAKVLSEYKKYIVEHIKNIIKEKKSKIAGALVGLTDAEDWEKEISGIFKGNAQRTVEEFFYLVQNKNSIYKNWAEYFTAETVNIISGLLMIFGAEGDDLESTSASLINVTLNKSLTIFASSLDEKEVKAISGSVSGLVKTVVKIIKDTQNWASPIADYIKNEIVDLVDVGLKRLLGENSKIYKFISTFL</sequence>
<feature type="signal peptide" evidence="1">
    <location>
        <begin position="1"/>
        <end position="16"/>
    </location>
</feature>
<dbReference type="EMBL" id="GEEE01013572">
    <property type="protein sequence ID" value="JAP49653.1"/>
    <property type="molecule type" value="Transcribed_RNA"/>
</dbReference>
<organism evidence="2">
    <name type="scientific">Schistocephalus solidus</name>
    <name type="common">Tapeworm</name>
    <dbReference type="NCBI Taxonomy" id="70667"/>
    <lineage>
        <taxon>Eukaryota</taxon>
        <taxon>Metazoa</taxon>
        <taxon>Spiralia</taxon>
        <taxon>Lophotrochozoa</taxon>
        <taxon>Platyhelminthes</taxon>
        <taxon>Cestoda</taxon>
        <taxon>Eucestoda</taxon>
        <taxon>Diphyllobothriidea</taxon>
        <taxon>Diphyllobothriidae</taxon>
        <taxon>Schistocephalus</taxon>
    </lineage>
</organism>
<protein>
    <submittedName>
        <fullName evidence="2">Uncharacterized protein</fullName>
    </submittedName>
</protein>
<evidence type="ECO:0000313" key="2">
    <source>
        <dbReference type="EMBL" id="JAP49653.1"/>
    </source>
</evidence>
<dbReference type="AlphaFoldDB" id="A0A0X3PD23"/>
<name>A0A0X3PD23_SCHSO</name>
<keyword evidence="1" id="KW-0732">Signal</keyword>
<accession>A0A0X3PD23</accession>
<feature type="chain" id="PRO_5007051065" evidence="1">
    <location>
        <begin position="17"/>
        <end position="223"/>
    </location>
</feature>
<reference evidence="2" key="1">
    <citation type="submission" date="2016-01" db="EMBL/GenBank/DDBJ databases">
        <title>Reference transcriptome for the parasite Schistocephalus solidus: insights into the molecular evolution of parasitism.</title>
        <authorList>
            <person name="Hebert F.O."/>
            <person name="Grambauer S."/>
            <person name="Barber I."/>
            <person name="Landry C.R."/>
            <person name="Aubin-Horth N."/>
        </authorList>
    </citation>
    <scope>NUCLEOTIDE SEQUENCE</scope>
</reference>
<gene>
    <name evidence="2" type="ORF">TR160715</name>
</gene>